<dbReference type="CTD" id="20201786"/>
<dbReference type="KEGG" id="hro:HELRODRAFT_167056"/>
<evidence type="ECO:0000313" key="3">
    <source>
        <dbReference type="EMBL" id="ESO10554.1"/>
    </source>
</evidence>
<dbReference type="EMBL" id="AMQM01002643">
    <property type="status" value="NOT_ANNOTATED_CDS"/>
    <property type="molecule type" value="Genomic_DNA"/>
</dbReference>
<evidence type="ECO:0000313" key="4">
    <source>
        <dbReference type="EnsemblMetazoa" id="HelroP167056"/>
    </source>
</evidence>
<dbReference type="PANTHER" id="PTHR31214:SF2">
    <property type="entry name" value="PROTEIN FAM221A"/>
    <property type="match status" value="1"/>
</dbReference>
<protein>
    <recommendedName>
        <fullName evidence="2">Protein FAM221A</fullName>
    </recommendedName>
</protein>
<keyword evidence="5" id="KW-1185">Reference proteome</keyword>
<dbReference type="RefSeq" id="XP_009010823.1">
    <property type="nucleotide sequence ID" value="XM_009012575.1"/>
</dbReference>
<dbReference type="EnsemblMetazoa" id="HelroT167056">
    <property type="protein sequence ID" value="HelroP167056"/>
    <property type="gene ID" value="HelroG167056"/>
</dbReference>
<evidence type="ECO:0000256" key="2">
    <source>
        <dbReference type="ARBA" id="ARBA00039630"/>
    </source>
</evidence>
<dbReference type="EMBL" id="KB095858">
    <property type="protein sequence ID" value="ESO10554.1"/>
    <property type="molecule type" value="Genomic_DNA"/>
</dbReference>
<dbReference type="eggNOG" id="ENOG502QR3M">
    <property type="taxonomic scope" value="Eukaryota"/>
</dbReference>
<dbReference type="AlphaFoldDB" id="T1EYY6"/>
<name>T1EYY6_HELRO</name>
<dbReference type="OMA" id="ETDMDYF"/>
<reference evidence="5" key="1">
    <citation type="submission" date="2012-12" db="EMBL/GenBank/DDBJ databases">
        <authorList>
            <person name="Hellsten U."/>
            <person name="Grimwood J."/>
            <person name="Chapman J.A."/>
            <person name="Shapiro H."/>
            <person name="Aerts A."/>
            <person name="Otillar R.P."/>
            <person name="Terry A.Y."/>
            <person name="Boore J.L."/>
            <person name="Simakov O."/>
            <person name="Marletaz F."/>
            <person name="Cho S.-J."/>
            <person name="Edsinger-Gonzales E."/>
            <person name="Havlak P."/>
            <person name="Kuo D.-H."/>
            <person name="Larsson T."/>
            <person name="Lv J."/>
            <person name="Arendt D."/>
            <person name="Savage R."/>
            <person name="Osoegawa K."/>
            <person name="de Jong P."/>
            <person name="Lindberg D.R."/>
            <person name="Seaver E.C."/>
            <person name="Weisblat D.A."/>
            <person name="Putnam N.H."/>
            <person name="Grigoriev I.V."/>
            <person name="Rokhsar D.S."/>
        </authorList>
    </citation>
    <scope>NUCLEOTIDE SEQUENCE</scope>
</reference>
<accession>T1EYY6</accession>
<evidence type="ECO:0000313" key="5">
    <source>
        <dbReference type="Proteomes" id="UP000015101"/>
    </source>
</evidence>
<dbReference type="InterPro" id="IPR026755">
    <property type="entry name" value="Fam221a/b"/>
</dbReference>
<dbReference type="GeneID" id="20201786"/>
<proteinExistence type="inferred from homology"/>
<dbReference type="Proteomes" id="UP000015101">
    <property type="component" value="Unassembled WGS sequence"/>
</dbReference>
<dbReference type="InParanoid" id="T1EYY6"/>
<evidence type="ECO:0000256" key="1">
    <source>
        <dbReference type="ARBA" id="ARBA00011026"/>
    </source>
</evidence>
<dbReference type="Pfam" id="PF14753">
    <property type="entry name" value="FAM221"/>
    <property type="match status" value="1"/>
</dbReference>
<dbReference type="OrthoDB" id="310364at2759"/>
<dbReference type="PANTHER" id="PTHR31214">
    <property type="entry name" value="PROTEIN FAM221A-RELATED"/>
    <property type="match status" value="1"/>
</dbReference>
<reference evidence="3 5" key="2">
    <citation type="journal article" date="2013" name="Nature">
        <title>Insights into bilaterian evolution from three spiralian genomes.</title>
        <authorList>
            <person name="Simakov O."/>
            <person name="Marletaz F."/>
            <person name="Cho S.J."/>
            <person name="Edsinger-Gonzales E."/>
            <person name="Havlak P."/>
            <person name="Hellsten U."/>
            <person name="Kuo D.H."/>
            <person name="Larsson T."/>
            <person name="Lv J."/>
            <person name="Arendt D."/>
            <person name="Savage R."/>
            <person name="Osoegawa K."/>
            <person name="de Jong P."/>
            <person name="Grimwood J."/>
            <person name="Chapman J.A."/>
            <person name="Shapiro H."/>
            <person name="Aerts A."/>
            <person name="Otillar R.P."/>
            <person name="Terry A.Y."/>
            <person name="Boore J.L."/>
            <person name="Grigoriev I.V."/>
            <person name="Lindberg D.R."/>
            <person name="Seaver E.C."/>
            <person name="Weisblat D.A."/>
            <person name="Putnam N.H."/>
            <person name="Rokhsar D.S."/>
        </authorList>
    </citation>
    <scope>NUCLEOTIDE SEQUENCE</scope>
</reference>
<dbReference type="HOGENOM" id="CLU_080852_0_0_1"/>
<sequence length="312" mass="35470">MNDRMVHLKIPCNANASIDAYREYKLIVGDDDGGKTFTPEQYEEYKKRVLPQRMMNRLYTSWTNEDGMDCKLIGPETQCFCEHRYRDHKTDFKEIPTDRPIMLPCRAKNCRCASYHYIPRRGGSVVRCTCKHQASQHSVLHPYKCKAASCSTCQGFKSSYTCPCGQTYMQHKMIVETKDERIARGHPVGQEVPYQAMGGITGFSSLLDGYCRLDPSGAGVPSLDELNKPMTSSEHPFLKKHISTRGDSEMAEFEASMKQPGESELDYYERRYQQRLAVKNIPMASKTNVKWGNTAGFIGLTYLFMASIGRVS</sequence>
<comment type="similarity">
    <text evidence="1">Belongs to the FAM221 family.</text>
</comment>
<organism evidence="4 5">
    <name type="scientific">Helobdella robusta</name>
    <name type="common">Californian leech</name>
    <dbReference type="NCBI Taxonomy" id="6412"/>
    <lineage>
        <taxon>Eukaryota</taxon>
        <taxon>Metazoa</taxon>
        <taxon>Spiralia</taxon>
        <taxon>Lophotrochozoa</taxon>
        <taxon>Annelida</taxon>
        <taxon>Clitellata</taxon>
        <taxon>Hirudinea</taxon>
        <taxon>Rhynchobdellida</taxon>
        <taxon>Glossiphoniidae</taxon>
        <taxon>Helobdella</taxon>
    </lineage>
</organism>
<gene>
    <name evidence="4" type="primary">20201786</name>
    <name evidence="3" type="ORF">HELRODRAFT_167056</name>
</gene>
<reference evidence="4" key="3">
    <citation type="submission" date="2015-06" db="UniProtKB">
        <authorList>
            <consortium name="EnsemblMetazoa"/>
        </authorList>
    </citation>
    <scope>IDENTIFICATION</scope>
</reference>